<evidence type="ECO:0000256" key="1">
    <source>
        <dbReference type="SAM" id="Phobius"/>
    </source>
</evidence>
<evidence type="ECO:0000313" key="2">
    <source>
        <dbReference type="EMBL" id="QUX23620.1"/>
    </source>
</evidence>
<reference evidence="2 3" key="1">
    <citation type="submission" date="2021-05" db="EMBL/GenBank/DDBJ databases">
        <title>Direct Submission.</title>
        <authorList>
            <person name="Li K."/>
            <person name="Gao J."/>
        </authorList>
    </citation>
    <scope>NUCLEOTIDE SEQUENCE [LARGE SCALE GENOMIC DNA]</scope>
    <source>
        <strain evidence="2 3">Mg02</strain>
    </source>
</reference>
<organism evidence="2 3">
    <name type="scientific">Nocardiopsis changdeensis</name>
    <dbReference type="NCBI Taxonomy" id="2831969"/>
    <lineage>
        <taxon>Bacteria</taxon>
        <taxon>Bacillati</taxon>
        <taxon>Actinomycetota</taxon>
        <taxon>Actinomycetes</taxon>
        <taxon>Streptosporangiales</taxon>
        <taxon>Nocardiopsidaceae</taxon>
        <taxon>Nocardiopsis</taxon>
    </lineage>
</organism>
<evidence type="ECO:0000313" key="3">
    <source>
        <dbReference type="Proteomes" id="UP000676079"/>
    </source>
</evidence>
<protein>
    <recommendedName>
        <fullName evidence="4">Cytoplasmic membrane protein</fullName>
    </recommendedName>
</protein>
<gene>
    <name evidence="2" type="ORF">KGD84_04465</name>
</gene>
<feature type="transmembrane region" description="Helical" evidence="1">
    <location>
        <begin position="137"/>
        <end position="159"/>
    </location>
</feature>
<keyword evidence="3" id="KW-1185">Reference proteome</keyword>
<evidence type="ECO:0008006" key="4">
    <source>
        <dbReference type="Google" id="ProtNLM"/>
    </source>
</evidence>
<accession>A0ABX8BPH2</accession>
<dbReference type="EMBL" id="CP074133">
    <property type="protein sequence ID" value="QUX23620.1"/>
    <property type="molecule type" value="Genomic_DNA"/>
</dbReference>
<proteinExistence type="predicted"/>
<feature type="transmembrane region" description="Helical" evidence="1">
    <location>
        <begin position="77"/>
        <end position="97"/>
    </location>
</feature>
<keyword evidence="1" id="KW-0812">Transmembrane</keyword>
<dbReference type="Proteomes" id="UP000676079">
    <property type="component" value="Chromosome"/>
</dbReference>
<sequence length="180" mass="19682">MDTRPALLRRIRIWICLFIVGLVLSGVTAFPLPAEVRLLDSLLAGPLAPVSEAAPWLADWVSRVRAGLDTVEAEQPFVLYGTDWLAFAHLVIAVAFIGPWRDPVRNIWVIQFGMIACVMVVPLALICGPIRGIPWLWQLIDISFGVFGIIPLLIVHRLIRRLEAAEGARTGPAPVPGPAA</sequence>
<feature type="transmembrane region" description="Helical" evidence="1">
    <location>
        <begin position="109"/>
        <end position="131"/>
    </location>
</feature>
<keyword evidence="1" id="KW-0472">Membrane</keyword>
<dbReference type="RefSeq" id="WP_220564843.1">
    <property type="nucleotide sequence ID" value="NZ_CP074133.1"/>
</dbReference>
<keyword evidence="1" id="KW-1133">Transmembrane helix</keyword>
<name>A0ABX8BPH2_9ACTN</name>